<dbReference type="Proteomes" id="UP000056419">
    <property type="component" value="Unassembled WGS sequence"/>
</dbReference>
<name>A0A108T647_BACSE</name>
<accession>A0A108T647</accession>
<keyword evidence="2" id="KW-1185">Reference proteome</keyword>
<protein>
    <submittedName>
        <fullName evidence="1">Uncharacterized protein</fullName>
    </submittedName>
</protein>
<evidence type="ECO:0000313" key="1">
    <source>
        <dbReference type="EMBL" id="KWR53995.1"/>
    </source>
</evidence>
<dbReference type="EMBL" id="LRGC01000010">
    <property type="protein sequence ID" value="KWR53995.1"/>
    <property type="molecule type" value="Genomic_DNA"/>
</dbReference>
<dbReference type="STRING" id="46506.AA415_02246"/>
<proteinExistence type="predicted"/>
<evidence type="ECO:0000313" key="2">
    <source>
        <dbReference type="Proteomes" id="UP000056419"/>
    </source>
</evidence>
<sequence>MNLIASFQHWLGVKQQVPTPLSATRVLTDLQHLCSRFPQGEVEVKVLPGQLTLCFTWLPSASE</sequence>
<reference evidence="1 2" key="1">
    <citation type="journal article" date="2016" name="BMC Genomics">
        <title>Type VI secretion systems of human gut Bacteroidales segregate into three genetic architectures, two of which are contained on mobile genetic elements.</title>
        <authorList>
            <person name="Coyne M.J."/>
            <person name="Roelofs K.G."/>
            <person name="Comstock L.E."/>
        </authorList>
    </citation>
    <scope>NUCLEOTIDE SEQUENCE [LARGE SCALE GENOMIC DNA]</scope>
    <source>
        <strain evidence="1 2">CL09T03C01</strain>
    </source>
</reference>
<dbReference type="RefSeq" id="WP_131796845.1">
    <property type="nucleotide sequence ID" value="NZ_JBDMMF010000001.1"/>
</dbReference>
<organism evidence="1 2">
    <name type="scientific">Bacteroides stercoris</name>
    <dbReference type="NCBI Taxonomy" id="46506"/>
    <lineage>
        <taxon>Bacteria</taxon>
        <taxon>Pseudomonadati</taxon>
        <taxon>Bacteroidota</taxon>
        <taxon>Bacteroidia</taxon>
        <taxon>Bacteroidales</taxon>
        <taxon>Bacteroidaceae</taxon>
        <taxon>Bacteroides</taxon>
    </lineage>
</organism>
<dbReference type="AlphaFoldDB" id="A0A108T647"/>
<comment type="caution">
    <text evidence="1">The sequence shown here is derived from an EMBL/GenBank/DDBJ whole genome shotgun (WGS) entry which is preliminary data.</text>
</comment>
<dbReference type="PATRIC" id="fig|46506.5.peg.2407"/>
<gene>
    <name evidence="1" type="ORF">AA415_02246</name>
</gene>